<comment type="subcellular location">
    <subcellularLocation>
        <location evidence="2 12">Cell membrane</location>
        <topology evidence="2 12">Lipid-anchor</topology>
    </subcellularLocation>
</comment>
<feature type="domain" description="PBP" evidence="14">
    <location>
        <begin position="38"/>
        <end position="274"/>
    </location>
</feature>
<dbReference type="NCBIfam" id="TIGR02136">
    <property type="entry name" value="ptsS_2"/>
    <property type="match status" value="1"/>
</dbReference>
<keyword evidence="8" id="KW-0732">Signal</keyword>
<evidence type="ECO:0000256" key="4">
    <source>
        <dbReference type="ARBA" id="ARBA00011529"/>
    </source>
</evidence>
<comment type="function">
    <text evidence="1">Part of the ABC transporter complex PstSACB involved in phosphate import.</text>
</comment>
<dbReference type="InterPro" id="IPR050811">
    <property type="entry name" value="Phosphate_ABC_transporter"/>
</dbReference>
<dbReference type="Proteomes" id="UP000469952">
    <property type="component" value="Unassembled WGS sequence"/>
</dbReference>
<evidence type="ECO:0000256" key="3">
    <source>
        <dbReference type="ARBA" id="ARBA00008725"/>
    </source>
</evidence>
<evidence type="ECO:0000313" key="16">
    <source>
        <dbReference type="Proteomes" id="UP000469952"/>
    </source>
</evidence>
<keyword evidence="6 12" id="KW-1003">Cell membrane</keyword>
<keyword evidence="9 13" id="KW-0472">Membrane</keyword>
<evidence type="ECO:0000256" key="8">
    <source>
        <dbReference type="ARBA" id="ARBA00022729"/>
    </source>
</evidence>
<comment type="function">
    <text evidence="12">Involved in the system for phosphate transport across the cytoplasmic membrane.</text>
</comment>
<protein>
    <recommendedName>
        <fullName evidence="12">Phosphate-binding protein</fullName>
    </recommendedName>
</protein>
<evidence type="ECO:0000256" key="10">
    <source>
        <dbReference type="ARBA" id="ARBA00023139"/>
    </source>
</evidence>
<accession>A0A843YTB8</accession>
<dbReference type="AlphaFoldDB" id="A0A843YTB8"/>
<dbReference type="RefSeq" id="WP_059441963.1">
    <property type="nucleotide sequence ID" value="NZ_BCMO01000003.1"/>
</dbReference>
<dbReference type="GO" id="GO:0042301">
    <property type="term" value="F:phosphate ion binding"/>
    <property type="evidence" value="ECO:0007669"/>
    <property type="project" value="UniProtKB-UniRule"/>
</dbReference>
<evidence type="ECO:0000256" key="13">
    <source>
        <dbReference type="SAM" id="Phobius"/>
    </source>
</evidence>
<evidence type="ECO:0000256" key="6">
    <source>
        <dbReference type="ARBA" id="ARBA00022475"/>
    </source>
</evidence>
<keyword evidence="5 12" id="KW-0813">Transport</keyword>
<evidence type="ECO:0000313" key="15">
    <source>
        <dbReference type="EMBL" id="MQR25796.1"/>
    </source>
</evidence>
<evidence type="ECO:0000256" key="5">
    <source>
        <dbReference type="ARBA" id="ARBA00022448"/>
    </source>
</evidence>
<comment type="similarity">
    <text evidence="3 12">Belongs to the PstS family.</text>
</comment>
<dbReference type="PANTHER" id="PTHR30570">
    <property type="entry name" value="PERIPLASMIC PHOSPHATE BINDING COMPONENT OF PHOSPHATE ABC TRANSPORTER"/>
    <property type="match status" value="1"/>
</dbReference>
<dbReference type="InterPro" id="IPR024370">
    <property type="entry name" value="PBP_domain"/>
</dbReference>
<dbReference type="SUPFAM" id="SSF53850">
    <property type="entry name" value="Periplasmic binding protein-like II"/>
    <property type="match status" value="1"/>
</dbReference>
<keyword evidence="7 12" id="KW-0592">Phosphate transport</keyword>
<evidence type="ECO:0000256" key="12">
    <source>
        <dbReference type="RuleBase" id="RU367119"/>
    </source>
</evidence>
<dbReference type="Gene3D" id="3.40.190.10">
    <property type="entry name" value="Periplasmic binding protein-like II"/>
    <property type="match status" value="2"/>
</dbReference>
<organism evidence="15 16">
    <name type="scientific">Leuconostoc mesenteroides</name>
    <dbReference type="NCBI Taxonomy" id="1245"/>
    <lineage>
        <taxon>Bacteria</taxon>
        <taxon>Bacillati</taxon>
        <taxon>Bacillota</taxon>
        <taxon>Bacilli</taxon>
        <taxon>Lactobacillales</taxon>
        <taxon>Lactobacillaceae</taxon>
        <taxon>Leuconostoc</taxon>
    </lineage>
</organism>
<keyword evidence="11 12" id="KW-0449">Lipoprotein</keyword>
<dbReference type="EMBL" id="WIPA01000001">
    <property type="protein sequence ID" value="MQR25796.1"/>
    <property type="molecule type" value="Genomic_DNA"/>
</dbReference>
<dbReference type="CDD" id="cd13653">
    <property type="entry name" value="PBP2_phosphate_like_1"/>
    <property type="match status" value="1"/>
</dbReference>
<dbReference type="GO" id="GO:0006817">
    <property type="term" value="P:phosphate ion transport"/>
    <property type="evidence" value="ECO:0007669"/>
    <property type="project" value="UniProtKB-UniRule"/>
</dbReference>
<evidence type="ECO:0000259" key="14">
    <source>
        <dbReference type="Pfam" id="PF12849"/>
    </source>
</evidence>
<dbReference type="GO" id="GO:0005886">
    <property type="term" value="C:plasma membrane"/>
    <property type="evidence" value="ECO:0007669"/>
    <property type="project" value="UniProtKB-SubCell"/>
</dbReference>
<keyword evidence="10 12" id="KW-0564">Palmitate</keyword>
<dbReference type="InterPro" id="IPR011862">
    <property type="entry name" value="Phos-bd"/>
</dbReference>
<comment type="subunit">
    <text evidence="4 12">The complex is composed of two ATP-binding proteins (PstB), two transmembrane proteins (PstC and PstA) and a solute-binding protein (PstS).</text>
</comment>
<gene>
    <name evidence="15" type="primary">pstS</name>
    <name evidence="15" type="ORF">GFV13_00575</name>
</gene>
<comment type="caution">
    <text evidence="15">The sequence shown here is derived from an EMBL/GenBank/DDBJ whole genome shotgun (WGS) entry which is preliminary data.</text>
</comment>
<evidence type="ECO:0000256" key="2">
    <source>
        <dbReference type="ARBA" id="ARBA00004193"/>
    </source>
</evidence>
<reference evidence="15 16" key="1">
    <citation type="submission" date="2019-10" db="EMBL/GenBank/DDBJ databases">
        <title>WGS of Leuconostoc mesenteroides.</title>
        <authorList>
            <person name="Melo Bolivar J."/>
            <person name="Marino-Ramirez L."/>
            <person name="Villamil Diaz L.M."/>
        </authorList>
    </citation>
    <scope>NUCLEOTIDE SEQUENCE [LARGE SCALE GENOMIC DNA]</scope>
    <source>
        <strain evidence="15 16">M11</strain>
    </source>
</reference>
<evidence type="ECO:0000256" key="9">
    <source>
        <dbReference type="ARBA" id="ARBA00023136"/>
    </source>
</evidence>
<sequence>MNKKIVGIIGGIVVIAAGIALYTSANNKSSDSNTNTSSSSSSKVTGKVLSLGSTALQPLAEQVASSFQDKNPGVTVTVQGGGSGAGLSQVSDGSAQIGNSDVFAEEKEGIDASKLVDHKVAVVGIAPVVNSDVQISSLTKTQLRDIFTGKITNWKDVGGKDEKIVVINRATGSGTRAVFEKNILDGQNAVQATEQDSNGTVQKIVKTTPGAISYLAFAYLDSDGIKALNLSGVHPNKANVEDNSWPIWAYEHMYTKGTPTGATKAFLKYFTTKEVQKTIVPKLGYIGLTNMKVTRDSSGKVSDK</sequence>
<keyword evidence="13" id="KW-1133">Transmembrane helix</keyword>
<proteinExistence type="inferred from homology"/>
<feature type="transmembrane region" description="Helical" evidence="13">
    <location>
        <begin position="5"/>
        <end position="25"/>
    </location>
</feature>
<evidence type="ECO:0000256" key="11">
    <source>
        <dbReference type="ARBA" id="ARBA00023288"/>
    </source>
</evidence>
<name>A0A843YTB8_LEUME</name>
<keyword evidence="13" id="KW-0812">Transmembrane</keyword>
<dbReference type="PANTHER" id="PTHR30570:SF4">
    <property type="entry name" value="PHOSPHATE-BINDING PROTEIN PSTS 1"/>
    <property type="match status" value="1"/>
</dbReference>
<dbReference type="Pfam" id="PF12849">
    <property type="entry name" value="PBP_like_2"/>
    <property type="match status" value="1"/>
</dbReference>
<evidence type="ECO:0000256" key="7">
    <source>
        <dbReference type="ARBA" id="ARBA00022592"/>
    </source>
</evidence>
<evidence type="ECO:0000256" key="1">
    <source>
        <dbReference type="ARBA" id="ARBA00002841"/>
    </source>
</evidence>